<dbReference type="PANTHER" id="PTHR45754:SF3">
    <property type="entry name" value="METHYLENETETRAHYDROFOLATE REDUCTASE (NADPH)"/>
    <property type="match status" value="1"/>
</dbReference>
<keyword evidence="7 12" id="KW-0560">Oxidoreductase</keyword>
<dbReference type="EMBL" id="DQVE01000030">
    <property type="protein sequence ID" value="HIP98310.1"/>
    <property type="molecule type" value="Genomic_DNA"/>
</dbReference>
<dbReference type="GO" id="GO:0005829">
    <property type="term" value="C:cytosol"/>
    <property type="evidence" value="ECO:0007669"/>
    <property type="project" value="InterPro"/>
</dbReference>
<comment type="cofactor">
    <cofactor evidence="1 12">
        <name>FAD</name>
        <dbReference type="ChEBI" id="CHEBI:57692"/>
    </cofactor>
</comment>
<dbReference type="GO" id="GO:0035999">
    <property type="term" value="P:tetrahydrofolate interconversion"/>
    <property type="evidence" value="ECO:0007669"/>
    <property type="project" value="TreeGrafter"/>
</dbReference>
<dbReference type="GO" id="GO:0071949">
    <property type="term" value="F:FAD binding"/>
    <property type="evidence" value="ECO:0007669"/>
    <property type="project" value="TreeGrafter"/>
</dbReference>
<comment type="pathway">
    <text evidence="10">Amino-acid biosynthesis; L-methionine biosynthesis via de novo pathway.</text>
</comment>
<evidence type="ECO:0000256" key="10">
    <source>
        <dbReference type="ARBA" id="ARBA00034478"/>
    </source>
</evidence>
<dbReference type="InterPro" id="IPR004620">
    <property type="entry name" value="MTHF_reductase_bac"/>
</dbReference>
<dbReference type="SUPFAM" id="SSF51730">
    <property type="entry name" value="FAD-linked oxidoreductase"/>
    <property type="match status" value="1"/>
</dbReference>
<dbReference type="InterPro" id="IPR003171">
    <property type="entry name" value="Mehydrof_redctse-like"/>
</dbReference>
<dbReference type="AlphaFoldDB" id="A0A9D0YNM7"/>
<proteinExistence type="inferred from homology"/>
<evidence type="ECO:0000256" key="11">
    <source>
        <dbReference type="ARBA" id="ARBA00048628"/>
    </source>
</evidence>
<gene>
    <name evidence="13" type="primary">metF</name>
    <name evidence="13" type="ORF">EYH37_02935</name>
</gene>
<comment type="similarity">
    <text evidence="3 12">Belongs to the methylenetetrahydrofolate reductase family.</text>
</comment>
<comment type="caution">
    <text evidence="13">The sequence shown here is derived from an EMBL/GenBank/DDBJ whole genome shotgun (WGS) entry which is preliminary data.</text>
</comment>
<sequence length="293" mass="33456">MKICDYLKSGNFSLSYEFFPPKDVKGRKQLTETIEELIIYKPSFVSVTYGAGGTTRERTLNTVKEIKEKFNLTVMPHLTCVAHDREEILDILETYKGLGIENILALRGDRPKDNPKKGFCRYAVDLVRLIKETYGDTFCVGVACYPEGHQEAPSLEEDILHLKEKIDAGGQFAITQMFFRNEDFFRFKELLAKKGIDVPILIGVMPITNFKQIKKFAQLCGATIPLDLAKKLSEVQDKPEEVYKIGIEYAISQCEELLDYGVDGFHFYTLNRPDATKEVIEALRDKIFSLRKV</sequence>
<dbReference type="InterPro" id="IPR029041">
    <property type="entry name" value="FAD-linked_oxidoreductase-like"/>
</dbReference>
<keyword evidence="5 12" id="KW-0285">Flavoprotein</keyword>
<keyword evidence="9" id="KW-0486">Methionine biosynthesis</keyword>
<evidence type="ECO:0000256" key="8">
    <source>
        <dbReference type="ARBA" id="ARBA00023027"/>
    </source>
</evidence>
<keyword evidence="4" id="KW-0028">Amino-acid biosynthesis</keyword>
<keyword evidence="6 12" id="KW-0274">FAD</keyword>
<evidence type="ECO:0000256" key="1">
    <source>
        <dbReference type="ARBA" id="ARBA00001974"/>
    </source>
</evidence>
<dbReference type="NCBIfam" id="TIGR00676">
    <property type="entry name" value="fadh2"/>
    <property type="match status" value="1"/>
</dbReference>
<evidence type="ECO:0000256" key="4">
    <source>
        <dbReference type="ARBA" id="ARBA00022605"/>
    </source>
</evidence>
<reference evidence="13" key="1">
    <citation type="journal article" date="2020" name="ISME J.">
        <title>Gammaproteobacteria mediating utilization of methyl-, sulfur- and petroleum organic compounds in deep ocean hydrothermal plumes.</title>
        <authorList>
            <person name="Zhou Z."/>
            <person name="Liu Y."/>
            <person name="Pan J."/>
            <person name="Cron B.R."/>
            <person name="Toner B.M."/>
            <person name="Anantharaman K."/>
            <person name="Breier J.A."/>
            <person name="Dick G.J."/>
            <person name="Li M."/>
        </authorList>
    </citation>
    <scope>NUCLEOTIDE SEQUENCE</scope>
    <source>
        <strain evidence="13">SZUA-1501</strain>
    </source>
</reference>
<dbReference type="CDD" id="cd00537">
    <property type="entry name" value="MTHFR"/>
    <property type="match status" value="1"/>
</dbReference>
<name>A0A9D0YNM7_AQUAO</name>
<evidence type="ECO:0000256" key="2">
    <source>
        <dbReference type="ARBA" id="ARBA00004777"/>
    </source>
</evidence>
<accession>A0A9D0YNM7</accession>
<evidence type="ECO:0000256" key="12">
    <source>
        <dbReference type="RuleBase" id="RU003862"/>
    </source>
</evidence>
<comment type="catalytic activity">
    <reaction evidence="11">
        <text>(6S)-5-methyl-5,6,7,8-tetrahydrofolate + NAD(+) = (6R)-5,10-methylene-5,6,7,8-tetrahydrofolate + NADH + H(+)</text>
        <dbReference type="Rhea" id="RHEA:19821"/>
        <dbReference type="ChEBI" id="CHEBI:15378"/>
        <dbReference type="ChEBI" id="CHEBI:15636"/>
        <dbReference type="ChEBI" id="CHEBI:18608"/>
        <dbReference type="ChEBI" id="CHEBI:57540"/>
        <dbReference type="ChEBI" id="CHEBI:57945"/>
        <dbReference type="EC" id="1.5.1.54"/>
    </reaction>
    <physiologicalReaction direction="right-to-left" evidence="11">
        <dbReference type="Rhea" id="RHEA:19823"/>
    </physiologicalReaction>
</comment>
<comment type="pathway">
    <text evidence="2 12">One-carbon metabolism; tetrahydrofolate interconversion.</text>
</comment>
<evidence type="ECO:0000313" key="14">
    <source>
        <dbReference type="Proteomes" id="UP000606463"/>
    </source>
</evidence>
<evidence type="ECO:0000256" key="6">
    <source>
        <dbReference type="ARBA" id="ARBA00022827"/>
    </source>
</evidence>
<evidence type="ECO:0000256" key="7">
    <source>
        <dbReference type="ARBA" id="ARBA00023002"/>
    </source>
</evidence>
<dbReference type="GO" id="GO:0009086">
    <property type="term" value="P:methionine biosynthetic process"/>
    <property type="evidence" value="ECO:0007669"/>
    <property type="project" value="UniProtKB-KW"/>
</dbReference>
<evidence type="ECO:0000256" key="9">
    <source>
        <dbReference type="ARBA" id="ARBA00023167"/>
    </source>
</evidence>
<dbReference type="EC" id="1.5.1.54" evidence="12"/>
<dbReference type="PANTHER" id="PTHR45754">
    <property type="entry name" value="METHYLENETETRAHYDROFOLATE REDUCTASE"/>
    <property type="match status" value="1"/>
</dbReference>
<evidence type="ECO:0000313" key="13">
    <source>
        <dbReference type="EMBL" id="HIP98310.1"/>
    </source>
</evidence>
<protein>
    <recommendedName>
        <fullName evidence="12">Methylenetetrahydrofolate reductase</fullName>
        <ecNumber evidence="12">1.5.1.54</ecNumber>
    </recommendedName>
</protein>
<dbReference type="Pfam" id="PF02219">
    <property type="entry name" value="MTHFR"/>
    <property type="match status" value="1"/>
</dbReference>
<evidence type="ECO:0000256" key="3">
    <source>
        <dbReference type="ARBA" id="ARBA00006743"/>
    </source>
</evidence>
<evidence type="ECO:0000256" key="5">
    <source>
        <dbReference type="ARBA" id="ARBA00022630"/>
    </source>
</evidence>
<dbReference type="Gene3D" id="3.20.20.220">
    <property type="match status" value="1"/>
</dbReference>
<keyword evidence="8" id="KW-0520">NAD</keyword>
<dbReference type="GO" id="GO:0106312">
    <property type="term" value="F:methylenetetrahydrofolate reductase (NADH) activity"/>
    <property type="evidence" value="ECO:0007669"/>
    <property type="project" value="UniProtKB-EC"/>
</dbReference>
<dbReference type="Proteomes" id="UP000606463">
    <property type="component" value="Unassembled WGS sequence"/>
</dbReference>
<organism evidence="13 14">
    <name type="scientific">Aquifex aeolicus</name>
    <dbReference type="NCBI Taxonomy" id="63363"/>
    <lineage>
        <taxon>Bacteria</taxon>
        <taxon>Pseudomonadati</taxon>
        <taxon>Aquificota</taxon>
        <taxon>Aquificia</taxon>
        <taxon>Aquificales</taxon>
        <taxon>Aquificaceae</taxon>
        <taxon>Aquifex</taxon>
    </lineage>
</organism>